<name>A0A8J5IP19_9STRA</name>
<gene>
    <name evidence="2" type="ORF">JG688_00007874</name>
</gene>
<proteinExistence type="predicted"/>
<reference evidence="2" key="1">
    <citation type="submission" date="2021-01" db="EMBL/GenBank/DDBJ databases">
        <title>Phytophthora aleatoria, a newly-described species from Pinus radiata is distinct from Phytophthora cactorum isolates based on comparative genomics.</title>
        <authorList>
            <person name="Mcdougal R."/>
            <person name="Panda P."/>
            <person name="Williams N."/>
            <person name="Studholme D.J."/>
        </authorList>
    </citation>
    <scope>NUCLEOTIDE SEQUENCE</scope>
    <source>
        <strain evidence="2">NZFS 4037</strain>
    </source>
</reference>
<feature type="compositionally biased region" description="Basic and acidic residues" evidence="1">
    <location>
        <begin position="316"/>
        <end position="327"/>
    </location>
</feature>
<protein>
    <submittedName>
        <fullName evidence="2">Uncharacterized protein</fullName>
    </submittedName>
</protein>
<dbReference type="AlphaFoldDB" id="A0A8J5IP19"/>
<dbReference type="EMBL" id="JAENGY010000394">
    <property type="protein sequence ID" value="KAG6964041.1"/>
    <property type="molecule type" value="Genomic_DNA"/>
</dbReference>
<evidence type="ECO:0000313" key="3">
    <source>
        <dbReference type="Proteomes" id="UP000709295"/>
    </source>
</evidence>
<feature type="region of interest" description="Disordered" evidence="1">
    <location>
        <begin position="311"/>
        <end position="340"/>
    </location>
</feature>
<feature type="compositionally biased region" description="Basic and acidic residues" evidence="1">
    <location>
        <begin position="549"/>
        <end position="561"/>
    </location>
</feature>
<dbReference type="Proteomes" id="UP000709295">
    <property type="component" value="Unassembled WGS sequence"/>
</dbReference>
<accession>A0A8J5IP19</accession>
<organism evidence="2 3">
    <name type="scientific">Phytophthora aleatoria</name>
    <dbReference type="NCBI Taxonomy" id="2496075"/>
    <lineage>
        <taxon>Eukaryota</taxon>
        <taxon>Sar</taxon>
        <taxon>Stramenopiles</taxon>
        <taxon>Oomycota</taxon>
        <taxon>Peronosporomycetes</taxon>
        <taxon>Peronosporales</taxon>
        <taxon>Peronosporaceae</taxon>
        <taxon>Phytophthora</taxon>
    </lineage>
</organism>
<comment type="caution">
    <text evidence="2">The sequence shown here is derived from an EMBL/GenBank/DDBJ whole genome shotgun (WGS) entry which is preliminary data.</text>
</comment>
<feature type="region of interest" description="Disordered" evidence="1">
    <location>
        <begin position="540"/>
        <end position="594"/>
    </location>
</feature>
<evidence type="ECO:0000256" key="1">
    <source>
        <dbReference type="SAM" id="MobiDB-lite"/>
    </source>
</evidence>
<evidence type="ECO:0000313" key="2">
    <source>
        <dbReference type="EMBL" id="KAG6964041.1"/>
    </source>
</evidence>
<feature type="compositionally biased region" description="Basic and acidic residues" evidence="1">
    <location>
        <begin position="12"/>
        <end position="31"/>
    </location>
</feature>
<sequence>MNEEDEFGMSKTTRDADPMEQENKSAVKDHPDFNFLDAGEIRAAVTSDDKRAVPLWMTRMPVEKDPSQWAILEVQIRPDRSWEVIKELIATVCIGKGLLVTEEHPNSVLFRKTVTQESMAHGMANSATFLNVYVHVGVSPAKLRVVDICTLVSDENKLLGGMVSAGKNTLWAGQDHNQPHKYALDQLLGALQATLLSQCLSLSHLYMSSPENSMDSGIFEVENAELDEGYVADLKRAFSSEMKANMRDLCIPLESYAYDQEFACALLIGLLEPSLKKYGIKLTDAPTEVEDVEGETTVAIANVEALSISEDESVLNEEKVPSPHESEPLDTSPSPDQAKPSKIYGEVVSELVQTLWRVCKEDCEVRLRAKIEEKQQQVSTRVEAVLGLRTRAIRAIMEADGAQVSSLNQSPGDDRSNVLLYEASCMVNGIPVTLHVTYGNLIYRTMVPLFAHTTVVPFEDVVNVVQTTSFGIQVVSVELDSSKHSKGVTIAMGLEVDLLYQLLHEVSLIISYIISLARSQTNILLQLFSMHQKEIRASITSLPPLQQQETDKNPAELKEILGSEEEETKEDNAVPVVADSVPANADAGSAVASE</sequence>
<keyword evidence="3" id="KW-1185">Reference proteome</keyword>
<feature type="region of interest" description="Disordered" evidence="1">
    <location>
        <begin position="1"/>
        <end position="31"/>
    </location>
</feature>